<evidence type="ECO:0000313" key="3">
    <source>
        <dbReference type="Proteomes" id="UP000516260"/>
    </source>
</evidence>
<reference evidence="2 3" key="1">
    <citation type="submission" date="2019-04" db="EMBL/GenBank/DDBJ databases">
        <title>The sequence and de novo assembly of Takifugu bimaculatus genome using PacBio and Hi-C technologies.</title>
        <authorList>
            <person name="Xu P."/>
            <person name="Liu B."/>
            <person name="Zhou Z."/>
        </authorList>
    </citation>
    <scope>NUCLEOTIDE SEQUENCE [LARGE SCALE GENOMIC DNA]</scope>
    <source>
        <strain evidence="2">TB-2018</strain>
        <tissue evidence="2">Muscle</tissue>
    </source>
</reference>
<comment type="caution">
    <text evidence="2">The sequence shown here is derived from an EMBL/GenBank/DDBJ whole genome shotgun (WGS) entry which is preliminary data.</text>
</comment>
<proteinExistence type="predicted"/>
<feature type="region of interest" description="Disordered" evidence="1">
    <location>
        <begin position="48"/>
        <end position="69"/>
    </location>
</feature>
<dbReference type="Proteomes" id="UP000516260">
    <property type="component" value="Chromosome 1"/>
</dbReference>
<dbReference type="EMBL" id="SWLE01000001">
    <property type="protein sequence ID" value="TNN03082.1"/>
    <property type="molecule type" value="Genomic_DNA"/>
</dbReference>
<evidence type="ECO:0000256" key="1">
    <source>
        <dbReference type="SAM" id="MobiDB-lite"/>
    </source>
</evidence>
<dbReference type="AlphaFoldDB" id="A0A4Z2CFS1"/>
<evidence type="ECO:0000313" key="2">
    <source>
        <dbReference type="EMBL" id="TNN03082.1"/>
    </source>
</evidence>
<accession>A0A4Z2CFS1</accession>
<sequence length="69" mass="7610">MRALAPCHTVPGQAATFCAPDKNSMRWEVHMDKPLLRLLIDNPDTCSPGRPSVKSGPTAQKFQNNLIVH</sequence>
<organism evidence="2 3">
    <name type="scientific">Takifugu bimaculatus</name>
    <dbReference type="NCBI Taxonomy" id="433685"/>
    <lineage>
        <taxon>Eukaryota</taxon>
        <taxon>Metazoa</taxon>
        <taxon>Chordata</taxon>
        <taxon>Craniata</taxon>
        <taxon>Vertebrata</taxon>
        <taxon>Euteleostomi</taxon>
        <taxon>Actinopterygii</taxon>
        <taxon>Neopterygii</taxon>
        <taxon>Teleostei</taxon>
        <taxon>Neoteleostei</taxon>
        <taxon>Acanthomorphata</taxon>
        <taxon>Eupercaria</taxon>
        <taxon>Tetraodontiformes</taxon>
        <taxon>Tetradontoidea</taxon>
        <taxon>Tetraodontidae</taxon>
        <taxon>Takifugu</taxon>
    </lineage>
</organism>
<feature type="compositionally biased region" description="Polar residues" evidence="1">
    <location>
        <begin position="55"/>
        <end position="69"/>
    </location>
</feature>
<protein>
    <submittedName>
        <fullName evidence="2">Uncharacterized protein</fullName>
    </submittedName>
</protein>
<name>A0A4Z2CFS1_9TELE</name>
<gene>
    <name evidence="2" type="ORF">fugu_000111</name>
</gene>
<keyword evidence="3" id="KW-1185">Reference proteome</keyword>